<dbReference type="Pfam" id="PF02515">
    <property type="entry name" value="CoA_transf_3"/>
    <property type="match status" value="1"/>
</dbReference>
<accession>A0A1V2I221</accession>
<dbReference type="GO" id="GO:0003824">
    <property type="term" value="F:catalytic activity"/>
    <property type="evidence" value="ECO:0007669"/>
    <property type="project" value="InterPro"/>
</dbReference>
<dbReference type="EMBL" id="MOMC01000078">
    <property type="protein sequence ID" value="ONH23898.1"/>
    <property type="molecule type" value="Genomic_DNA"/>
</dbReference>
<dbReference type="InterPro" id="IPR003673">
    <property type="entry name" value="CoA-Trfase_fam_III"/>
</dbReference>
<protein>
    <submittedName>
        <fullName evidence="1">Carnitine dehydratase</fullName>
    </submittedName>
</protein>
<dbReference type="STRING" id="1834516.BL253_31720"/>
<dbReference type="RefSeq" id="WP_076821156.1">
    <property type="nucleotide sequence ID" value="NZ_MOMC01000078.1"/>
</dbReference>
<evidence type="ECO:0000313" key="1">
    <source>
        <dbReference type="EMBL" id="ONH23898.1"/>
    </source>
</evidence>
<dbReference type="PANTHER" id="PTHR48228">
    <property type="entry name" value="SUCCINYL-COA--D-CITRAMALATE COA-TRANSFERASE"/>
    <property type="match status" value="1"/>
</dbReference>
<dbReference type="InterPro" id="IPR050509">
    <property type="entry name" value="CoA-transferase_III"/>
</dbReference>
<organism evidence="1 2">
    <name type="scientific">Pseudofrankia asymbiotica</name>
    <dbReference type="NCBI Taxonomy" id="1834516"/>
    <lineage>
        <taxon>Bacteria</taxon>
        <taxon>Bacillati</taxon>
        <taxon>Actinomycetota</taxon>
        <taxon>Actinomycetes</taxon>
        <taxon>Frankiales</taxon>
        <taxon>Frankiaceae</taxon>
        <taxon>Pseudofrankia</taxon>
    </lineage>
</organism>
<sequence>MTAVMQGVRVLEVAEHTFVPAASALLADWGAEVIKIEHVERGDAMRALGSTGVATISSDVHVLLEHSNRGKRSLGLDLTSPEGLDVLYRLAAQSDVFLTNKLPGVRAKLKIDLEEIRAHNPQIIYVRGTGQGERGPDANKGSYDSLAFWSRAGLAVGVMQPEYGHVPVPPGPAFGDSFGAMTIAGGIMGALFHRERTGETTVVDVSLLGTGMWAMGAAFALSMQLKMPWKPPPVEAVRANPLVMNYLTKDGAWIALCCLQAARYWPPLCDVIGRPDLATDPRFADHASLTANSGAAIEILTEAFVGRTLDEWRLLLADFVGQWTVVQDTLQAVDDPQTTANGYIQDCRTANGAPFRLVAAPVQFGEQPAPVQRAPQFNEHGDDILTALGLDWDTVIDLKLRGIVA</sequence>
<dbReference type="PANTHER" id="PTHR48228:SF2">
    <property type="entry name" value="E-CINNAMOYL-COA:R-PHENYLLACTATE COA TRANSFERASE LARGE SUBUNIT"/>
    <property type="match status" value="1"/>
</dbReference>
<name>A0A1V2I221_9ACTN</name>
<dbReference type="Gene3D" id="3.30.1540.10">
    <property type="entry name" value="formyl-coa transferase, domain 3"/>
    <property type="match status" value="1"/>
</dbReference>
<gene>
    <name evidence="1" type="ORF">BL253_31720</name>
</gene>
<dbReference type="OrthoDB" id="3204039at2"/>
<dbReference type="Gene3D" id="3.40.50.10540">
    <property type="entry name" value="Crotonobetainyl-coa:carnitine coa-transferase, domain 1"/>
    <property type="match status" value="1"/>
</dbReference>
<dbReference type="InterPro" id="IPR044855">
    <property type="entry name" value="CoA-Trfase_III_dom3_sf"/>
</dbReference>
<comment type="caution">
    <text evidence="1">The sequence shown here is derived from an EMBL/GenBank/DDBJ whole genome shotgun (WGS) entry which is preliminary data.</text>
</comment>
<proteinExistence type="predicted"/>
<dbReference type="Proteomes" id="UP000188929">
    <property type="component" value="Unassembled WGS sequence"/>
</dbReference>
<reference evidence="2" key="1">
    <citation type="submission" date="2016-10" db="EMBL/GenBank/DDBJ databases">
        <title>Frankia sp. NRRL B-16386 Genome sequencing.</title>
        <authorList>
            <person name="Ghodhbane-Gtari F."/>
            <person name="Swanson E."/>
            <person name="Gueddou A."/>
            <person name="Hezbri K."/>
            <person name="Ktari K."/>
            <person name="Nouioui I."/>
            <person name="Morris K."/>
            <person name="Simpson S."/>
            <person name="Abebe-Akele F."/>
            <person name="Thomas K."/>
            <person name="Gtari M."/>
            <person name="Tisa L.S."/>
        </authorList>
    </citation>
    <scope>NUCLEOTIDE SEQUENCE [LARGE SCALE GENOMIC DNA]</scope>
    <source>
        <strain evidence="2">NRRL B-16386</strain>
    </source>
</reference>
<evidence type="ECO:0000313" key="2">
    <source>
        <dbReference type="Proteomes" id="UP000188929"/>
    </source>
</evidence>
<dbReference type="SUPFAM" id="SSF89796">
    <property type="entry name" value="CoA-transferase family III (CaiB/BaiF)"/>
    <property type="match status" value="1"/>
</dbReference>
<dbReference type="AlphaFoldDB" id="A0A1V2I221"/>
<dbReference type="InterPro" id="IPR023606">
    <property type="entry name" value="CoA-Trfase_III_dom_1_sf"/>
</dbReference>
<keyword evidence="2" id="KW-1185">Reference proteome</keyword>